<proteinExistence type="predicted"/>
<reference evidence="1 2" key="1">
    <citation type="submission" date="2017-03" db="EMBL/GenBank/DDBJ databases">
        <title>Genome of the blue death feigning beetle - Asbolus verrucosus.</title>
        <authorList>
            <person name="Rider S.D."/>
        </authorList>
    </citation>
    <scope>NUCLEOTIDE SEQUENCE [LARGE SCALE GENOMIC DNA]</scope>
    <source>
        <strain evidence="1">Butters</strain>
        <tissue evidence="1">Head and leg muscle</tissue>
    </source>
</reference>
<dbReference type="AlphaFoldDB" id="A0A482VB90"/>
<evidence type="ECO:0000313" key="2">
    <source>
        <dbReference type="Proteomes" id="UP000292052"/>
    </source>
</evidence>
<name>A0A482VB90_ASBVE</name>
<protein>
    <submittedName>
        <fullName evidence="1">Uncharacterized protein</fullName>
    </submittedName>
</protein>
<sequence length="25" mass="3063">MVLRLEEKSFAVEFYFRNARKENGK</sequence>
<keyword evidence="2" id="KW-1185">Reference proteome</keyword>
<evidence type="ECO:0000313" key="1">
    <source>
        <dbReference type="EMBL" id="RZB40527.1"/>
    </source>
</evidence>
<accession>A0A482VB90</accession>
<dbReference type="EMBL" id="QDEB01118141">
    <property type="protein sequence ID" value="RZB40527.1"/>
    <property type="molecule type" value="Genomic_DNA"/>
</dbReference>
<gene>
    <name evidence="1" type="ORF">BDFB_006380</name>
</gene>
<comment type="caution">
    <text evidence="1">The sequence shown here is derived from an EMBL/GenBank/DDBJ whole genome shotgun (WGS) entry which is preliminary data.</text>
</comment>
<organism evidence="1 2">
    <name type="scientific">Asbolus verrucosus</name>
    <name type="common">Desert ironclad beetle</name>
    <dbReference type="NCBI Taxonomy" id="1661398"/>
    <lineage>
        <taxon>Eukaryota</taxon>
        <taxon>Metazoa</taxon>
        <taxon>Ecdysozoa</taxon>
        <taxon>Arthropoda</taxon>
        <taxon>Hexapoda</taxon>
        <taxon>Insecta</taxon>
        <taxon>Pterygota</taxon>
        <taxon>Neoptera</taxon>
        <taxon>Endopterygota</taxon>
        <taxon>Coleoptera</taxon>
        <taxon>Polyphaga</taxon>
        <taxon>Cucujiformia</taxon>
        <taxon>Tenebrionidae</taxon>
        <taxon>Pimeliinae</taxon>
        <taxon>Asbolus</taxon>
    </lineage>
</organism>
<dbReference type="Proteomes" id="UP000292052">
    <property type="component" value="Unassembled WGS sequence"/>
</dbReference>